<feature type="region of interest" description="Disordered" evidence="1">
    <location>
        <begin position="35"/>
        <end position="55"/>
    </location>
</feature>
<dbReference type="AlphaFoldDB" id="A0A518I019"/>
<dbReference type="PANTHER" id="PTHR48098">
    <property type="entry name" value="ENTEROCHELIN ESTERASE-RELATED"/>
    <property type="match status" value="1"/>
</dbReference>
<organism evidence="2 3">
    <name type="scientific">Stieleria neptunia</name>
    <dbReference type="NCBI Taxonomy" id="2527979"/>
    <lineage>
        <taxon>Bacteria</taxon>
        <taxon>Pseudomonadati</taxon>
        <taxon>Planctomycetota</taxon>
        <taxon>Planctomycetia</taxon>
        <taxon>Pirellulales</taxon>
        <taxon>Pirellulaceae</taxon>
        <taxon>Stieleria</taxon>
    </lineage>
</organism>
<reference evidence="2 3" key="1">
    <citation type="submission" date="2019-03" db="EMBL/GenBank/DDBJ databases">
        <title>Deep-cultivation of Planctomycetes and their phenomic and genomic characterization uncovers novel biology.</title>
        <authorList>
            <person name="Wiegand S."/>
            <person name="Jogler M."/>
            <person name="Boedeker C."/>
            <person name="Pinto D."/>
            <person name="Vollmers J."/>
            <person name="Rivas-Marin E."/>
            <person name="Kohn T."/>
            <person name="Peeters S.H."/>
            <person name="Heuer A."/>
            <person name="Rast P."/>
            <person name="Oberbeckmann S."/>
            <person name="Bunk B."/>
            <person name="Jeske O."/>
            <person name="Meyerdierks A."/>
            <person name="Storesund J.E."/>
            <person name="Kallscheuer N."/>
            <person name="Luecker S."/>
            <person name="Lage O.M."/>
            <person name="Pohl T."/>
            <person name="Merkel B.J."/>
            <person name="Hornburger P."/>
            <person name="Mueller R.-W."/>
            <person name="Bruemmer F."/>
            <person name="Labrenz M."/>
            <person name="Spormann A.M."/>
            <person name="Op den Camp H."/>
            <person name="Overmann J."/>
            <person name="Amann R."/>
            <person name="Jetten M.S.M."/>
            <person name="Mascher T."/>
            <person name="Medema M.H."/>
            <person name="Devos D.P."/>
            <person name="Kaster A.-K."/>
            <person name="Ovreas L."/>
            <person name="Rohde M."/>
            <person name="Galperin M.Y."/>
            <person name="Jogler C."/>
        </authorList>
    </citation>
    <scope>NUCLEOTIDE SEQUENCE [LARGE SCALE GENOMIC DNA]</scope>
    <source>
        <strain evidence="2 3">Enr13</strain>
    </source>
</reference>
<evidence type="ECO:0000313" key="3">
    <source>
        <dbReference type="Proteomes" id="UP000319004"/>
    </source>
</evidence>
<dbReference type="Pfam" id="PF00756">
    <property type="entry name" value="Esterase"/>
    <property type="match status" value="1"/>
</dbReference>
<dbReference type="InterPro" id="IPR050583">
    <property type="entry name" value="Mycobacterial_A85_antigen"/>
</dbReference>
<sequence length="312" mass="34638">MPAPTPPPIFATRNVTAAVFLAGLIAVHPVTESTAQEPAKYEHGPDSQPNDAVPHGTVTQHVWLDSKVFPGTKRRYSIYLPAQYDPQTPAALMVFQDGHTFQGTTGDYRVPVVFDNLIAKGDMPVTLAVMIDPGYTSELPEKRGWRPRPENRSVEYDTVSGDYAEFLLTEILPAVEQDYRITSNPELRAICGNSSGGICAFGVAWHRPDQFRKVLSHIGSFVNIRGGHHYAAMIRKTETKPLRVLLQDGANDLDNQHGNWPLANQQMAKSLEFAGYDYKFVFGTGAHNGNHGGAIFPDSLRWLWRGWKELTP</sequence>
<dbReference type="Proteomes" id="UP000319004">
    <property type="component" value="Chromosome"/>
</dbReference>
<dbReference type="RefSeq" id="WP_145390602.1">
    <property type="nucleotide sequence ID" value="NZ_CP037423.1"/>
</dbReference>
<evidence type="ECO:0000313" key="2">
    <source>
        <dbReference type="EMBL" id="QDV46448.1"/>
    </source>
</evidence>
<dbReference type="InterPro" id="IPR000801">
    <property type="entry name" value="Esterase-like"/>
</dbReference>
<dbReference type="OrthoDB" id="9775130at2"/>
<protein>
    <submittedName>
        <fullName evidence="2">Enterobactin/ferric enterobactin esterase</fullName>
    </submittedName>
</protein>
<dbReference type="KEGG" id="snep:Enr13x_63570"/>
<dbReference type="InterPro" id="IPR029058">
    <property type="entry name" value="AB_hydrolase_fold"/>
</dbReference>
<dbReference type="PANTHER" id="PTHR48098:SF3">
    <property type="entry name" value="IRON(III) ENTEROBACTIN ESTERASE"/>
    <property type="match status" value="1"/>
</dbReference>
<dbReference type="EMBL" id="CP037423">
    <property type="protein sequence ID" value="QDV46448.1"/>
    <property type="molecule type" value="Genomic_DNA"/>
</dbReference>
<name>A0A518I019_9BACT</name>
<dbReference type="Gene3D" id="3.40.50.1820">
    <property type="entry name" value="alpha/beta hydrolase"/>
    <property type="match status" value="1"/>
</dbReference>
<accession>A0A518I019</accession>
<gene>
    <name evidence="2" type="ORF">Enr13x_63570</name>
</gene>
<dbReference type="SUPFAM" id="SSF53474">
    <property type="entry name" value="alpha/beta-Hydrolases"/>
    <property type="match status" value="1"/>
</dbReference>
<evidence type="ECO:0000256" key="1">
    <source>
        <dbReference type="SAM" id="MobiDB-lite"/>
    </source>
</evidence>
<keyword evidence="3" id="KW-1185">Reference proteome</keyword>
<proteinExistence type="predicted"/>